<evidence type="ECO:0000313" key="2">
    <source>
        <dbReference type="EMBL" id="KAF4743877.1"/>
    </source>
</evidence>
<name>A0A7J6TG91_PEROL</name>
<gene>
    <name evidence="2" type="ORF">FOZ62_030620</name>
</gene>
<comment type="caution">
    <text evidence="2">The sequence shown here is derived from an EMBL/GenBank/DDBJ whole genome shotgun (WGS) entry which is preliminary data.</text>
</comment>
<evidence type="ECO:0000256" key="1">
    <source>
        <dbReference type="SAM" id="MobiDB-lite"/>
    </source>
</evidence>
<dbReference type="AlphaFoldDB" id="A0A7J6TG91"/>
<protein>
    <submittedName>
        <fullName evidence="2">Uncharacterized protein</fullName>
    </submittedName>
</protein>
<accession>A0A7J6TG91</accession>
<feature type="compositionally biased region" description="Basic residues" evidence="1">
    <location>
        <begin position="267"/>
        <end position="278"/>
    </location>
</feature>
<sequence length="297" mass="33840">MERLMQEMRRALALLDHPKPKVSWIERLFSTQKVARGKKEFNHPRKAIDRAAHNWGTYHDNSVEGIRTSFIYYNSSESAEAFCRNPELDDAATWMAVNRAWTWATRGVPSAHAMLRFDVFCCLTMLEGVNVTSIECIEALPGHKLINKSSAADGDEAEGESEELSMEVVCNIPQFQQALANARTTRRSAAQPPTRQRSHGGWTDDNSRTQRRDWGNRRQQQERRADPDYDRPETENRGKKALYKPGKAKAPQVNSRDQDTGANLSRRGFHVKSKHGRSRAKDDYNGYGGANNYTRGW</sequence>
<organism evidence="2 3">
    <name type="scientific">Perkinsus olseni</name>
    <name type="common">Perkinsus atlanticus</name>
    <dbReference type="NCBI Taxonomy" id="32597"/>
    <lineage>
        <taxon>Eukaryota</taxon>
        <taxon>Sar</taxon>
        <taxon>Alveolata</taxon>
        <taxon>Perkinsozoa</taxon>
        <taxon>Perkinsea</taxon>
        <taxon>Perkinsida</taxon>
        <taxon>Perkinsidae</taxon>
        <taxon>Perkinsus</taxon>
    </lineage>
</organism>
<reference evidence="2 3" key="1">
    <citation type="submission" date="2020-04" db="EMBL/GenBank/DDBJ databases">
        <title>Perkinsus olseni comparative genomics.</title>
        <authorList>
            <person name="Bogema D.R."/>
        </authorList>
    </citation>
    <scope>NUCLEOTIDE SEQUENCE [LARGE SCALE GENOMIC DNA]</scope>
    <source>
        <strain evidence="2">ATCC PRA-205</strain>
    </source>
</reference>
<feature type="region of interest" description="Disordered" evidence="1">
    <location>
        <begin position="180"/>
        <end position="297"/>
    </location>
</feature>
<feature type="compositionally biased region" description="Polar residues" evidence="1">
    <location>
        <begin position="180"/>
        <end position="195"/>
    </location>
</feature>
<feature type="compositionally biased region" description="Polar residues" evidence="1">
    <location>
        <begin position="252"/>
        <end position="263"/>
    </location>
</feature>
<evidence type="ECO:0000313" key="3">
    <source>
        <dbReference type="Proteomes" id="UP000574390"/>
    </source>
</evidence>
<dbReference type="EMBL" id="JABANM010007672">
    <property type="protein sequence ID" value="KAF4743877.1"/>
    <property type="molecule type" value="Genomic_DNA"/>
</dbReference>
<feature type="compositionally biased region" description="Basic and acidic residues" evidence="1">
    <location>
        <begin position="205"/>
        <end position="238"/>
    </location>
</feature>
<dbReference type="Proteomes" id="UP000574390">
    <property type="component" value="Unassembled WGS sequence"/>
</dbReference>
<proteinExistence type="predicted"/>